<keyword evidence="7 8" id="KW-0472">Membrane</keyword>
<keyword evidence="5 8" id="KW-0812">Transmembrane</keyword>
<dbReference type="GO" id="GO:0030395">
    <property type="term" value="F:lactose binding"/>
    <property type="evidence" value="ECO:0007669"/>
    <property type="project" value="TreeGrafter"/>
</dbReference>
<dbReference type="PANTHER" id="PTHR23522:SF10">
    <property type="entry name" value="3-PHENYLPROPIONIC ACID TRANSPORTER-RELATED"/>
    <property type="match status" value="1"/>
</dbReference>
<feature type="transmembrane region" description="Helical" evidence="8">
    <location>
        <begin position="251"/>
        <end position="272"/>
    </location>
</feature>
<feature type="transmembrane region" description="Helical" evidence="8">
    <location>
        <begin position="33"/>
        <end position="56"/>
    </location>
</feature>
<keyword evidence="4" id="KW-0997">Cell inner membrane</keyword>
<dbReference type="GO" id="GO:0015528">
    <property type="term" value="F:lactose:proton symporter activity"/>
    <property type="evidence" value="ECO:0007669"/>
    <property type="project" value="TreeGrafter"/>
</dbReference>
<keyword evidence="3" id="KW-1003">Cell membrane</keyword>
<organism evidence="10">
    <name type="scientific">uncultured Campylobacterales bacterium</name>
    <dbReference type="NCBI Taxonomy" id="352960"/>
    <lineage>
        <taxon>Bacteria</taxon>
        <taxon>Pseudomonadati</taxon>
        <taxon>Campylobacterota</taxon>
        <taxon>Epsilonproteobacteria</taxon>
        <taxon>Campylobacterales</taxon>
        <taxon>environmental samples</taxon>
    </lineage>
</organism>
<dbReference type="InterPro" id="IPR036259">
    <property type="entry name" value="MFS_trans_sf"/>
</dbReference>
<evidence type="ECO:0000256" key="4">
    <source>
        <dbReference type="ARBA" id="ARBA00022519"/>
    </source>
</evidence>
<dbReference type="Pfam" id="PF12832">
    <property type="entry name" value="MFS_1_like"/>
    <property type="match status" value="1"/>
</dbReference>
<keyword evidence="6 8" id="KW-1133">Transmembrane helix</keyword>
<dbReference type="EMBL" id="CACVAW010000010">
    <property type="protein sequence ID" value="CAA6803346.1"/>
    <property type="molecule type" value="Genomic_DNA"/>
</dbReference>
<feature type="domain" description="Major facilitator superfamily associated" evidence="9">
    <location>
        <begin position="4"/>
        <end position="336"/>
    </location>
</feature>
<evidence type="ECO:0000256" key="6">
    <source>
        <dbReference type="ARBA" id="ARBA00022989"/>
    </source>
</evidence>
<evidence type="ECO:0000256" key="5">
    <source>
        <dbReference type="ARBA" id="ARBA00022692"/>
    </source>
</evidence>
<evidence type="ECO:0000313" key="10">
    <source>
        <dbReference type="EMBL" id="CAA6803346.1"/>
    </source>
</evidence>
<dbReference type="Gene3D" id="1.20.1250.20">
    <property type="entry name" value="MFS general substrate transporter like domains"/>
    <property type="match status" value="2"/>
</dbReference>
<feature type="transmembrane region" description="Helical" evidence="8">
    <location>
        <begin position="7"/>
        <end position="27"/>
    </location>
</feature>
<feature type="transmembrane region" description="Helical" evidence="8">
    <location>
        <begin position="339"/>
        <end position="356"/>
    </location>
</feature>
<dbReference type="GO" id="GO:0005886">
    <property type="term" value="C:plasma membrane"/>
    <property type="evidence" value="ECO:0007669"/>
    <property type="project" value="UniProtKB-SubCell"/>
</dbReference>
<keyword evidence="2" id="KW-0813">Transport</keyword>
<feature type="transmembrane region" description="Helical" evidence="8">
    <location>
        <begin position="63"/>
        <end position="81"/>
    </location>
</feature>
<evidence type="ECO:0000256" key="3">
    <source>
        <dbReference type="ARBA" id="ARBA00022475"/>
    </source>
</evidence>
<dbReference type="PANTHER" id="PTHR23522">
    <property type="entry name" value="BLL5896 PROTEIN"/>
    <property type="match status" value="1"/>
</dbReference>
<accession>A0A6S6SAY1</accession>
<sequence>MFFKTSAFYFFYFSSVGIQVIFLADILKNIGYSPYLVGIVFAMPGIMKFVLPFLFIRMRITKFQLYFYQVLFILASTSLYFTIENFYLLLISISVIAFCSGVLLPLVDSISMQVFGSGRYGKTRLWGSIGFILIGLFLGEVLSGYFLALHCYLLCTIMIVLFSYLCIDDEHLVLPKYDFNSKITSRINQNNFWISIFLLQVSFGAMYGFFTIYERSFGVSLSTISYFWTVAVVCEIVMLNYQSSVLKRFDLLSLIKFCIGVTVIRWFILYLYPASEILVYLSQGLHAFSFALFLSASLAYLHKYYHNKNLVQMFFQGIVFGLGSFVGFYLFGLLYGRELFLYAAIIAFVSFVVLAYQKKETHLKKDIDV</sequence>
<feature type="transmembrane region" description="Helical" evidence="8">
    <location>
        <begin position="219"/>
        <end position="239"/>
    </location>
</feature>
<reference evidence="10" key="1">
    <citation type="submission" date="2020-01" db="EMBL/GenBank/DDBJ databases">
        <authorList>
            <person name="Meier V. D."/>
            <person name="Meier V D."/>
        </authorList>
    </citation>
    <scope>NUCLEOTIDE SEQUENCE</scope>
    <source>
        <strain evidence="10">HLG_WM_MAG_12</strain>
    </source>
</reference>
<feature type="transmembrane region" description="Helical" evidence="8">
    <location>
        <begin position="192"/>
        <end position="213"/>
    </location>
</feature>
<evidence type="ECO:0000259" key="9">
    <source>
        <dbReference type="Pfam" id="PF12832"/>
    </source>
</evidence>
<gene>
    <name evidence="10" type="ORF">HELGO_WM2655</name>
</gene>
<name>A0A6S6SAY1_9BACT</name>
<feature type="transmembrane region" description="Helical" evidence="8">
    <location>
        <begin position="145"/>
        <end position="167"/>
    </location>
</feature>
<dbReference type="AlphaFoldDB" id="A0A6S6SAY1"/>
<protein>
    <submittedName>
        <fullName evidence="10">3-phenylpropionic acid transporter</fullName>
    </submittedName>
</protein>
<dbReference type="SUPFAM" id="SSF103473">
    <property type="entry name" value="MFS general substrate transporter"/>
    <property type="match status" value="1"/>
</dbReference>
<comment type="subcellular location">
    <subcellularLocation>
        <location evidence="1">Cell inner membrane</location>
        <topology evidence="1">Multi-pass membrane protein</topology>
    </subcellularLocation>
</comment>
<feature type="transmembrane region" description="Helical" evidence="8">
    <location>
        <begin position="313"/>
        <end position="333"/>
    </location>
</feature>
<dbReference type="InterPro" id="IPR024989">
    <property type="entry name" value="MFS_assoc_dom"/>
</dbReference>
<evidence type="ECO:0000256" key="2">
    <source>
        <dbReference type="ARBA" id="ARBA00022448"/>
    </source>
</evidence>
<evidence type="ECO:0000256" key="8">
    <source>
        <dbReference type="SAM" id="Phobius"/>
    </source>
</evidence>
<feature type="transmembrane region" description="Helical" evidence="8">
    <location>
        <begin position="278"/>
        <end position="301"/>
    </location>
</feature>
<evidence type="ECO:0000256" key="1">
    <source>
        <dbReference type="ARBA" id="ARBA00004429"/>
    </source>
</evidence>
<feature type="transmembrane region" description="Helical" evidence="8">
    <location>
        <begin position="87"/>
        <end position="111"/>
    </location>
</feature>
<proteinExistence type="predicted"/>
<feature type="transmembrane region" description="Helical" evidence="8">
    <location>
        <begin position="123"/>
        <end position="139"/>
    </location>
</feature>
<evidence type="ECO:0000256" key="7">
    <source>
        <dbReference type="ARBA" id="ARBA00023136"/>
    </source>
</evidence>